<proteinExistence type="predicted"/>
<sequence length="122" mass="14026">MEFLLAAQQQELGEEMLEQQRREREDAIRRGRLRQLRDASNPFEYRCLYRLSRDLTRRLIEDLRPFLREGVRPTAVPLELTVLCALNFYGHGSYQKSVGSSHHLGLSQPSVSKAIAAVTEAL</sequence>
<organism evidence="1 2">
    <name type="scientific">Frankliniella fusca</name>
    <dbReference type="NCBI Taxonomy" id="407009"/>
    <lineage>
        <taxon>Eukaryota</taxon>
        <taxon>Metazoa</taxon>
        <taxon>Ecdysozoa</taxon>
        <taxon>Arthropoda</taxon>
        <taxon>Hexapoda</taxon>
        <taxon>Insecta</taxon>
        <taxon>Pterygota</taxon>
        <taxon>Neoptera</taxon>
        <taxon>Paraneoptera</taxon>
        <taxon>Thysanoptera</taxon>
        <taxon>Terebrantia</taxon>
        <taxon>Thripoidea</taxon>
        <taxon>Thripidae</taxon>
        <taxon>Frankliniella</taxon>
    </lineage>
</organism>
<reference evidence="1" key="2">
    <citation type="journal article" date="2023" name="BMC Genomics">
        <title>Pest status, molecular evolution, and epigenetic factors derived from the genome assembly of Frankliniella fusca, a thysanopteran phytovirus vector.</title>
        <authorList>
            <person name="Catto M.A."/>
            <person name="Labadie P.E."/>
            <person name="Jacobson A.L."/>
            <person name="Kennedy G.G."/>
            <person name="Srinivasan R."/>
            <person name="Hunt B.G."/>
        </authorList>
    </citation>
    <scope>NUCLEOTIDE SEQUENCE</scope>
    <source>
        <strain evidence="1">PL_HMW_Pooled</strain>
    </source>
</reference>
<dbReference type="Proteomes" id="UP001219518">
    <property type="component" value="Unassembled WGS sequence"/>
</dbReference>
<reference evidence="1" key="1">
    <citation type="submission" date="2021-07" db="EMBL/GenBank/DDBJ databases">
        <authorList>
            <person name="Catto M.A."/>
            <person name="Jacobson A."/>
            <person name="Kennedy G."/>
            <person name="Labadie P."/>
            <person name="Hunt B.G."/>
            <person name="Srinivasan R."/>
        </authorList>
    </citation>
    <scope>NUCLEOTIDE SEQUENCE</scope>
    <source>
        <strain evidence="1">PL_HMW_Pooled</strain>
        <tissue evidence="1">Head</tissue>
    </source>
</reference>
<keyword evidence="2" id="KW-1185">Reference proteome</keyword>
<accession>A0AAE1L848</accession>
<comment type="caution">
    <text evidence="1">The sequence shown here is derived from an EMBL/GenBank/DDBJ whole genome shotgun (WGS) entry which is preliminary data.</text>
</comment>
<name>A0AAE1L848_9NEOP</name>
<evidence type="ECO:0000313" key="2">
    <source>
        <dbReference type="Proteomes" id="UP001219518"/>
    </source>
</evidence>
<dbReference type="EMBL" id="JAHWGI010000148">
    <property type="protein sequence ID" value="KAK3910206.1"/>
    <property type="molecule type" value="Genomic_DNA"/>
</dbReference>
<dbReference type="AlphaFoldDB" id="A0AAE1L848"/>
<protein>
    <submittedName>
        <fullName evidence="1">Nuclease</fullName>
    </submittedName>
</protein>
<evidence type="ECO:0000313" key="1">
    <source>
        <dbReference type="EMBL" id="KAK3910206.1"/>
    </source>
</evidence>
<gene>
    <name evidence="1" type="ORF">KUF71_004080</name>
</gene>